<feature type="compositionally biased region" description="Low complexity" evidence="1">
    <location>
        <begin position="127"/>
        <end position="157"/>
    </location>
</feature>
<feature type="compositionally biased region" description="Polar residues" evidence="1">
    <location>
        <begin position="102"/>
        <end position="126"/>
    </location>
</feature>
<feature type="region of interest" description="Disordered" evidence="1">
    <location>
        <begin position="80"/>
        <end position="165"/>
    </location>
</feature>
<dbReference type="EMBL" id="HBHQ01000347">
    <property type="protein sequence ID" value="CAD9808395.1"/>
    <property type="molecule type" value="Transcribed_RNA"/>
</dbReference>
<reference evidence="3" key="1">
    <citation type="submission" date="2021-01" db="EMBL/GenBank/DDBJ databases">
        <authorList>
            <person name="Corre E."/>
            <person name="Pelletier E."/>
            <person name="Niang G."/>
            <person name="Scheremetjew M."/>
            <person name="Finn R."/>
            <person name="Kale V."/>
            <person name="Holt S."/>
            <person name="Cochrane G."/>
            <person name="Meng A."/>
            <person name="Brown T."/>
            <person name="Cohen L."/>
        </authorList>
    </citation>
    <scope>NUCLEOTIDE SEQUENCE</scope>
    <source>
        <strain evidence="3">CCMP2084</strain>
    </source>
</reference>
<proteinExistence type="predicted"/>
<feature type="domain" description="Mutator-like transposase" evidence="2">
    <location>
        <begin position="199"/>
        <end position="304"/>
    </location>
</feature>
<dbReference type="Pfam" id="PF20700">
    <property type="entry name" value="Mutator"/>
    <property type="match status" value="1"/>
</dbReference>
<evidence type="ECO:0000259" key="2">
    <source>
        <dbReference type="Pfam" id="PF20700"/>
    </source>
</evidence>
<organism evidence="3">
    <name type="scientific">Attheya septentrionalis</name>
    <dbReference type="NCBI Taxonomy" id="420275"/>
    <lineage>
        <taxon>Eukaryota</taxon>
        <taxon>Sar</taxon>
        <taxon>Stramenopiles</taxon>
        <taxon>Ochrophyta</taxon>
        <taxon>Bacillariophyta</taxon>
        <taxon>Coscinodiscophyceae</taxon>
        <taxon>Chaetocerotophycidae</taxon>
        <taxon>Chaetocerotales</taxon>
        <taxon>Attheyaceae</taxon>
        <taxon>Attheya</taxon>
    </lineage>
</organism>
<evidence type="ECO:0000256" key="1">
    <source>
        <dbReference type="SAM" id="MobiDB-lite"/>
    </source>
</evidence>
<gene>
    <name evidence="3" type="ORF">ASEP1449_LOCUS217</name>
</gene>
<feature type="region of interest" description="Disordered" evidence="1">
    <location>
        <begin position="1"/>
        <end position="40"/>
    </location>
</feature>
<sequence>MPGEMEEVNKGTRKSKRARNVEPDSPSSLHRLAGSNKSNRALRNLATVGGMAGRAKYESDPAVQWQLFAAPSAASAATSSLSAPASAHTPDLPPPPPATDSVAQSSPGTTFSTLICSPCTPNRNEQASTTSTTPTARSATDAASLPTTTPTPTSAGTKRPAPSPCVVHFDPSAKLDSLDATRSSSFAAKSFTCHIRHVGWQKRSSGRTYNSLSGHCFAIGGETKRIIKVFVATKHCRACENRKKKGMEKVEHEDCPANYEGSSKGMESEAIVEMIRNGYEDDDGFIIGFVCMDDDATTRSQLRHSWADKIEEGTMSEADWPQGQNEIDTT</sequence>
<dbReference type="InterPro" id="IPR049012">
    <property type="entry name" value="Mutator_transp_dom"/>
</dbReference>
<protein>
    <recommendedName>
        <fullName evidence="2">Mutator-like transposase domain-containing protein</fullName>
    </recommendedName>
</protein>
<accession>A0A7S2U6T8</accession>
<name>A0A7S2U6T8_9STRA</name>
<dbReference type="AlphaFoldDB" id="A0A7S2U6T8"/>
<feature type="compositionally biased region" description="Low complexity" evidence="1">
    <location>
        <begin position="80"/>
        <end position="90"/>
    </location>
</feature>
<evidence type="ECO:0000313" key="3">
    <source>
        <dbReference type="EMBL" id="CAD9808395.1"/>
    </source>
</evidence>